<dbReference type="InterPro" id="IPR020373">
    <property type="entry name" value="Kgd4/YMR-31"/>
</dbReference>
<comment type="similarity">
    <text evidence="3">Belongs to the alpha-ketoglutarate dehydrogenase component 4 family.</text>
</comment>
<dbReference type="GO" id="GO:0005739">
    <property type="term" value="C:mitochondrion"/>
    <property type="evidence" value="ECO:0007669"/>
    <property type="project" value="UniProtKB-SubCell"/>
</dbReference>
<evidence type="ECO:0000313" key="5">
    <source>
        <dbReference type="Proteomes" id="UP000095023"/>
    </source>
</evidence>
<dbReference type="Proteomes" id="UP000095023">
    <property type="component" value="Unassembled WGS sequence"/>
</dbReference>
<dbReference type="GO" id="GO:0006103">
    <property type="term" value="P:2-oxoglutarate metabolic process"/>
    <property type="evidence" value="ECO:0007669"/>
    <property type="project" value="InterPro"/>
</dbReference>
<dbReference type="EMBL" id="KV453841">
    <property type="protein sequence ID" value="ODV91709.1"/>
    <property type="molecule type" value="Genomic_DNA"/>
</dbReference>
<sequence length="99" mass="11184">MRQALILWHKPLIHFIGRRSWQKATQDLAPKLHPLDPHKELPSSFAAYRLKAQQHGPLVKSSGLPNAGEVIARFQLPKRFQYPVVEDLEIDIVNSGGAL</sequence>
<keyword evidence="2" id="KW-0496">Mitochondrion</keyword>
<dbReference type="PANTHER" id="PTHR31601:SF2">
    <property type="entry name" value="ALPHA-KETOGLUTARATE DEHYDROGENASE COMPONENT 4"/>
    <property type="match status" value="1"/>
</dbReference>
<dbReference type="GO" id="GO:0004591">
    <property type="term" value="F:oxoglutarate dehydrogenase (succinyl-transferring) activity"/>
    <property type="evidence" value="ECO:0007669"/>
    <property type="project" value="TreeGrafter"/>
</dbReference>
<evidence type="ECO:0000256" key="3">
    <source>
        <dbReference type="ARBA" id="ARBA00043970"/>
    </source>
</evidence>
<organism evidence="4 5">
    <name type="scientific">Tortispora caseinolytica NRRL Y-17796</name>
    <dbReference type="NCBI Taxonomy" id="767744"/>
    <lineage>
        <taxon>Eukaryota</taxon>
        <taxon>Fungi</taxon>
        <taxon>Dikarya</taxon>
        <taxon>Ascomycota</taxon>
        <taxon>Saccharomycotina</taxon>
        <taxon>Trigonopsidomycetes</taxon>
        <taxon>Trigonopsidales</taxon>
        <taxon>Trigonopsidaceae</taxon>
        <taxon>Tortispora</taxon>
    </lineage>
</organism>
<dbReference type="AlphaFoldDB" id="A0A1E4TIZ5"/>
<dbReference type="PANTHER" id="PTHR31601">
    <property type="entry name" value="28S RIBOSOMAL PROTEIN S36, MITOCHONDRIAL"/>
    <property type="match status" value="1"/>
</dbReference>
<name>A0A1E4TIZ5_9ASCO</name>
<keyword evidence="5" id="KW-1185">Reference proteome</keyword>
<reference evidence="5" key="1">
    <citation type="submission" date="2016-02" db="EMBL/GenBank/DDBJ databases">
        <title>Comparative genomics of biotechnologically important yeasts.</title>
        <authorList>
            <consortium name="DOE Joint Genome Institute"/>
            <person name="Riley R."/>
            <person name="Haridas S."/>
            <person name="Wolfe K.H."/>
            <person name="Lopes M.R."/>
            <person name="Hittinger C.T."/>
            <person name="Goker M."/>
            <person name="Salamov A."/>
            <person name="Wisecaver J."/>
            <person name="Long T.M."/>
            <person name="Aerts A.L."/>
            <person name="Barry K."/>
            <person name="Choi C."/>
            <person name="Clum A."/>
            <person name="Coughlan A.Y."/>
            <person name="Deshpande S."/>
            <person name="Douglass A.P."/>
            <person name="Hanson S.J."/>
            <person name="Klenk H.-P."/>
            <person name="Labutti K."/>
            <person name="Lapidus A."/>
            <person name="Lindquist E."/>
            <person name="Lipzen A."/>
            <person name="Meier-Kolthoff J.P."/>
            <person name="Ohm R.A."/>
            <person name="Otillar R.P."/>
            <person name="Pangilinan J."/>
            <person name="Peng Y."/>
            <person name="Rokas A."/>
            <person name="Rosa C.A."/>
            <person name="Scheuner C."/>
            <person name="Sibirny A.A."/>
            <person name="Slot J.C."/>
            <person name="Stielow J.B."/>
            <person name="Sun H."/>
            <person name="Kurtzman C.P."/>
            <person name="Blackwell M."/>
            <person name="Jeffries T.W."/>
            <person name="Grigoriev I.V."/>
        </authorList>
    </citation>
    <scope>NUCLEOTIDE SEQUENCE [LARGE SCALE GENOMIC DNA]</scope>
    <source>
        <strain evidence="5">NRRL Y-17796</strain>
    </source>
</reference>
<protein>
    <submittedName>
        <fullName evidence="4">Uncharacterized protein</fullName>
    </submittedName>
</protein>
<proteinExistence type="inferred from homology"/>
<evidence type="ECO:0000313" key="4">
    <source>
        <dbReference type="EMBL" id="ODV91709.1"/>
    </source>
</evidence>
<accession>A0A1E4TIZ5</accession>
<dbReference type="OrthoDB" id="2116030at2759"/>
<comment type="subcellular location">
    <subcellularLocation>
        <location evidence="1">Mitochondrion</location>
    </subcellularLocation>
</comment>
<evidence type="ECO:0000256" key="2">
    <source>
        <dbReference type="ARBA" id="ARBA00023128"/>
    </source>
</evidence>
<dbReference type="Pfam" id="PF10937">
    <property type="entry name" value="Kgd4-YMR31"/>
    <property type="match status" value="1"/>
</dbReference>
<gene>
    <name evidence="4" type="ORF">CANCADRAFT_74955</name>
</gene>
<evidence type="ECO:0000256" key="1">
    <source>
        <dbReference type="ARBA" id="ARBA00004173"/>
    </source>
</evidence>